<gene>
    <name evidence="10" type="ORF">NTE_02123</name>
</gene>
<dbReference type="PRINTS" id="PR00344">
    <property type="entry name" value="BCTRLSENSOR"/>
</dbReference>
<dbReference type="SMART" id="SM00387">
    <property type="entry name" value="HATPase_c"/>
    <property type="match status" value="1"/>
</dbReference>
<dbReference type="EC" id="2.7.13.3" evidence="2"/>
<dbReference type="SUPFAM" id="SSF55874">
    <property type="entry name" value="ATPase domain of HSP90 chaperone/DNA topoisomerase II/histidine kinase"/>
    <property type="match status" value="1"/>
</dbReference>
<keyword evidence="6" id="KW-0902">Two-component regulatory system</keyword>
<keyword evidence="3" id="KW-0597">Phosphoprotein</keyword>
<evidence type="ECO:0000256" key="2">
    <source>
        <dbReference type="ARBA" id="ARBA00012438"/>
    </source>
</evidence>
<dbReference type="eggNOG" id="arCOG02358">
    <property type="taxonomic scope" value="Archaea"/>
</dbReference>
<evidence type="ECO:0000313" key="10">
    <source>
        <dbReference type="EMBL" id="AIF84178.1"/>
    </source>
</evidence>
<dbReference type="KEGG" id="nev:NTE_02123"/>
<feature type="domain" description="Histidine kinase" evidence="9">
    <location>
        <begin position="404"/>
        <end position="638"/>
    </location>
</feature>
<dbReference type="Gene3D" id="3.30.450.20">
    <property type="entry name" value="PAS domain"/>
    <property type="match status" value="1"/>
</dbReference>
<reference evidence="10 11" key="1">
    <citation type="journal article" date="2014" name="PLoS ONE">
        <title>Genome Sequence of Candidatus Nitrososphaera evergladensis from Group I.1b Enriched from Everglades Soil Reveals Novel Genomic Features of the Ammonia-Oxidizing Archaea.</title>
        <authorList>
            <person name="Zhalnina K.V."/>
            <person name="Dias R."/>
            <person name="Leonard M.T."/>
            <person name="Dorr de Quadros P."/>
            <person name="Camargo F.A."/>
            <person name="Drew J.C."/>
            <person name="Farmerie W.G."/>
            <person name="Daroub S.H."/>
            <person name="Triplett E.W."/>
        </authorList>
    </citation>
    <scope>NUCLEOTIDE SEQUENCE [LARGE SCALE GENOMIC DNA]</scope>
    <source>
        <strain evidence="10 11">SR1</strain>
    </source>
</reference>
<dbReference type="CDD" id="cd00075">
    <property type="entry name" value="HATPase"/>
    <property type="match status" value="1"/>
</dbReference>
<evidence type="ECO:0000256" key="5">
    <source>
        <dbReference type="ARBA" id="ARBA00022777"/>
    </source>
</evidence>
<dbReference type="eggNOG" id="arCOG03644">
    <property type="taxonomic scope" value="Archaea"/>
</dbReference>
<feature type="compositionally biased region" description="Low complexity" evidence="7">
    <location>
        <begin position="189"/>
        <end position="201"/>
    </location>
</feature>
<dbReference type="PANTHER" id="PTHR43711">
    <property type="entry name" value="TWO-COMPONENT HISTIDINE KINASE"/>
    <property type="match status" value="1"/>
</dbReference>
<dbReference type="InterPro" id="IPR003594">
    <property type="entry name" value="HATPase_dom"/>
</dbReference>
<comment type="catalytic activity">
    <reaction evidence="1">
        <text>ATP + protein L-histidine = ADP + protein N-phospho-L-histidine.</text>
        <dbReference type="EC" id="2.7.13.3"/>
    </reaction>
</comment>
<dbReference type="AlphaFoldDB" id="A0A075MSP9"/>
<feature type="transmembrane region" description="Helical" evidence="8">
    <location>
        <begin position="350"/>
        <end position="370"/>
    </location>
</feature>
<dbReference type="InterPro" id="IPR050736">
    <property type="entry name" value="Sensor_HK_Regulatory"/>
</dbReference>
<dbReference type="SUPFAM" id="SSF47384">
    <property type="entry name" value="Homodimeric domain of signal transducing histidine kinase"/>
    <property type="match status" value="1"/>
</dbReference>
<dbReference type="InterPro" id="IPR036097">
    <property type="entry name" value="HisK_dim/P_sf"/>
</dbReference>
<keyword evidence="4" id="KW-0808">Transferase</keyword>
<dbReference type="HOGENOM" id="CLU_031353_0_0_2"/>
<evidence type="ECO:0000256" key="4">
    <source>
        <dbReference type="ARBA" id="ARBA00022679"/>
    </source>
</evidence>
<dbReference type="InterPro" id="IPR003661">
    <property type="entry name" value="HisK_dim/P_dom"/>
</dbReference>
<keyword evidence="5 10" id="KW-0418">Kinase</keyword>
<dbReference type="Pfam" id="PF00512">
    <property type="entry name" value="HisKA"/>
    <property type="match status" value="1"/>
</dbReference>
<dbReference type="PROSITE" id="PS50109">
    <property type="entry name" value="HIS_KIN"/>
    <property type="match status" value="1"/>
</dbReference>
<evidence type="ECO:0000256" key="7">
    <source>
        <dbReference type="SAM" id="MobiDB-lite"/>
    </source>
</evidence>
<protein>
    <recommendedName>
        <fullName evidence="2">histidine kinase</fullName>
        <ecNumber evidence="2">2.7.13.3</ecNumber>
    </recommendedName>
</protein>
<dbReference type="Pfam" id="PF02518">
    <property type="entry name" value="HATPase_c"/>
    <property type="match status" value="1"/>
</dbReference>
<dbReference type="SMART" id="SM00388">
    <property type="entry name" value="HisKA"/>
    <property type="match status" value="1"/>
</dbReference>
<proteinExistence type="predicted"/>
<evidence type="ECO:0000259" key="9">
    <source>
        <dbReference type="PROSITE" id="PS50109"/>
    </source>
</evidence>
<evidence type="ECO:0000256" key="3">
    <source>
        <dbReference type="ARBA" id="ARBA00022553"/>
    </source>
</evidence>
<keyword evidence="8" id="KW-0472">Membrane</keyword>
<dbReference type="CDD" id="cd00082">
    <property type="entry name" value="HisKA"/>
    <property type="match status" value="1"/>
</dbReference>
<name>A0A075MSP9_9ARCH</name>
<dbReference type="STRING" id="1459636.NTE_02123"/>
<feature type="region of interest" description="Disordered" evidence="7">
    <location>
        <begin position="182"/>
        <end position="205"/>
    </location>
</feature>
<dbReference type="InterPro" id="IPR036890">
    <property type="entry name" value="HATPase_C_sf"/>
</dbReference>
<dbReference type="EMBL" id="CP007174">
    <property type="protein sequence ID" value="AIF84178.1"/>
    <property type="molecule type" value="Genomic_DNA"/>
</dbReference>
<dbReference type="Gene3D" id="3.30.565.10">
    <property type="entry name" value="Histidine kinase-like ATPase, C-terminal domain"/>
    <property type="match status" value="1"/>
</dbReference>
<evidence type="ECO:0000256" key="6">
    <source>
        <dbReference type="ARBA" id="ARBA00023012"/>
    </source>
</evidence>
<keyword evidence="8" id="KW-1133">Transmembrane helix</keyword>
<keyword evidence="8" id="KW-0812">Transmembrane</keyword>
<evidence type="ECO:0000256" key="1">
    <source>
        <dbReference type="ARBA" id="ARBA00000085"/>
    </source>
</evidence>
<evidence type="ECO:0000313" key="11">
    <source>
        <dbReference type="Proteomes" id="UP000028194"/>
    </source>
</evidence>
<dbReference type="Proteomes" id="UP000028194">
    <property type="component" value="Chromosome"/>
</dbReference>
<dbReference type="InterPro" id="IPR004358">
    <property type="entry name" value="Sig_transdc_His_kin-like_C"/>
</dbReference>
<dbReference type="Gene3D" id="1.10.287.130">
    <property type="match status" value="1"/>
</dbReference>
<accession>A0A075MSP9</accession>
<dbReference type="GO" id="GO:0000155">
    <property type="term" value="F:phosphorelay sensor kinase activity"/>
    <property type="evidence" value="ECO:0007669"/>
    <property type="project" value="InterPro"/>
</dbReference>
<dbReference type="PANTHER" id="PTHR43711:SF1">
    <property type="entry name" value="HISTIDINE KINASE 1"/>
    <property type="match status" value="1"/>
</dbReference>
<organism evidence="10 11">
    <name type="scientific">Candidatus Nitrososphaera evergladensis SR1</name>
    <dbReference type="NCBI Taxonomy" id="1459636"/>
    <lineage>
        <taxon>Archaea</taxon>
        <taxon>Nitrososphaerota</taxon>
        <taxon>Nitrososphaeria</taxon>
        <taxon>Nitrososphaerales</taxon>
        <taxon>Nitrososphaeraceae</taxon>
        <taxon>Nitrososphaera</taxon>
    </lineage>
</organism>
<dbReference type="InterPro" id="IPR005467">
    <property type="entry name" value="His_kinase_dom"/>
</dbReference>
<keyword evidence="11" id="KW-1185">Reference proteome</keyword>
<sequence length="642" mass="70303">MALNKIFSRKNVFLVVLIVVVAFSLSALSYQQSSHISQQIEQMSTSDIRSNADIQTHDLANLVSNEISHVQSVSQMLSKSPPIQGGDFEKAKETLNQAEDSSGRIVDFYMWLDKDGRLVWLSKMNQTAYQQYKDFDLSYRLYFIHPRDTHEVYYSSVIDSNDRIHRLYISYPILKEEAGGTILTPASPPGTSSSTSVNSSSGENNATQGQFEGIIVAGIRTDIFGKLLEGQISPNLQSQVGLLDNRGIILYSNHTEYMGKNVFGYKFQSFLGGFDAETGRAMNEGFKAALAGNSGSRDIAMGGDGNKATFVYKPIILDGKQFGALYVIASHAQASDTAALVNAQKNLSTGVIGVIGASALGIIFAILLWNKRLEETVSARTGELKTANEQLKAHDKMQTEFVNIAAHELRTPVQPIVGMIDMLKYRLDSNGSGNGKSRVEVTEEQLALMDRNARRLQKLSSEILDATRIEAGTLRLDMEVMDINDKVRSVIADAKSMVPSDQSIDIQFKPATDDSGRPIPLLVKADKLRIFQVISNLVRNAIKFSAEGGVITITTDKREDGYAIVSVKDQGAGISAEVLPRLFTKFSTDRERGGTGLGLFIAKNIVEAHGGRIWAENNKDNKDGERGATFSFTLPLAATKPC</sequence>
<evidence type="ECO:0000256" key="8">
    <source>
        <dbReference type="SAM" id="Phobius"/>
    </source>
</evidence>